<dbReference type="AlphaFoldDB" id="A0A1E7FXL8"/>
<sequence length="746" mass="83570">MAFVVPTAATIKPEQRTRYNTDYTKPSLLSTTTASMTKTTITTTVSSKEMTANDNLFVSDSNEGHDPEQSPPKISQQQNDDNGGKQQKQKQFPPFWRDMIAYTWNIVTLEGQDAIRDMLQNTLLDVIPDDDNNNDKEERCNDATTKTITTTWKLAKPRRSGTSDFPPPLKHIIDDNENSSMCEFWCDISTTMGTGYAHVRLDLTTKRATSLMTTLTELHDRPFQIGPNRPRGTTSGPVKGRQYFRTTDNESSLKVPDDDEEEFHVVIVGAGQAGLSLAARLEAMKIPYVLFEAGSSPGWTWRKSRYPSLHLHDPVWYQHMPYIDFPKTWPIFTPKDKLADWFDAYATILDLNIRTDTKVVRAIEQYYKGENNNEWRIETMTMIDDGDGENQKRSVVRAKNVVFATGNSSRPRIPNFAGASSKFCGAQLHTSRYKGGAAFQGRSIVVIGSNNSGFDICQDLWEQGASSVTMIQRTGSMIVSSESVLTYGLFLFNEFPQYHHEHADLLLTTTPYRILVEGGAWKQTTNKMKENDADLIARVEASGYKFDYGYDGTGLFAKSATEGGGFYIDVGCAELLARGDVQVRYANVERLESDAVVVFNKDTRQEERLPADVVIYATGFDTMESHVKEICGTDVATRVGTTWGLGLNYKPDKDPSPWTGELRNMWKPTNVDGLWFHGGNLAQCRHYSLLLSLQLAARYVTEFRADGTCTDEVSSTAMPEQPRVYGIPPSTVVEISSEQRLDSVSS</sequence>
<gene>
    <name evidence="3" type="ORF">FRACYDRAFT_233054</name>
</gene>
<name>A0A1E7FXL8_9STRA</name>
<protein>
    <submittedName>
        <fullName evidence="3">FAD/NAD(P)-binding domain-containing protein</fullName>
    </submittedName>
</protein>
<feature type="region of interest" description="Disordered" evidence="2">
    <location>
        <begin position="221"/>
        <end position="242"/>
    </location>
</feature>
<proteinExistence type="predicted"/>
<feature type="compositionally biased region" description="Low complexity" evidence="2">
    <location>
        <begin position="76"/>
        <end position="90"/>
    </location>
</feature>
<dbReference type="InParanoid" id="A0A1E7FXL8"/>
<keyword evidence="1" id="KW-0560">Oxidoreductase</keyword>
<evidence type="ECO:0000256" key="2">
    <source>
        <dbReference type="SAM" id="MobiDB-lite"/>
    </source>
</evidence>
<dbReference type="PANTHER" id="PTHR43539">
    <property type="entry name" value="FLAVIN-BINDING MONOOXYGENASE-LIKE PROTEIN (AFU_ORTHOLOGUE AFUA_4G09220)"/>
    <property type="match status" value="1"/>
</dbReference>
<dbReference type="Proteomes" id="UP000095751">
    <property type="component" value="Unassembled WGS sequence"/>
</dbReference>
<dbReference type="Gene3D" id="3.50.50.60">
    <property type="entry name" value="FAD/NAD(P)-binding domain"/>
    <property type="match status" value="1"/>
</dbReference>
<dbReference type="GO" id="GO:0050660">
    <property type="term" value="F:flavin adenine dinucleotide binding"/>
    <property type="evidence" value="ECO:0007669"/>
    <property type="project" value="TreeGrafter"/>
</dbReference>
<evidence type="ECO:0000313" key="4">
    <source>
        <dbReference type="Proteomes" id="UP000095751"/>
    </source>
</evidence>
<feature type="compositionally biased region" description="Polar residues" evidence="2">
    <location>
        <begin position="52"/>
        <end position="61"/>
    </location>
</feature>
<dbReference type="KEGG" id="fcy:FRACYDRAFT_233054"/>
<dbReference type="InterPro" id="IPR036188">
    <property type="entry name" value="FAD/NAD-bd_sf"/>
</dbReference>
<evidence type="ECO:0000313" key="3">
    <source>
        <dbReference type="EMBL" id="OEU22890.1"/>
    </source>
</evidence>
<organism evidence="3 4">
    <name type="scientific">Fragilariopsis cylindrus CCMP1102</name>
    <dbReference type="NCBI Taxonomy" id="635003"/>
    <lineage>
        <taxon>Eukaryota</taxon>
        <taxon>Sar</taxon>
        <taxon>Stramenopiles</taxon>
        <taxon>Ochrophyta</taxon>
        <taxon>Bacillariophyta</taxon>
        <taxon>Bacillariophyceae</taxon>
        <taxon>Bacillariophycidae</taxon>
        <taxon>Bacillariales</taxon>
        <taxon>Bacillariaceae</taxon>
        <taxon>Fragilariopsis</taxon>
    </lineage>
</organism>
<dbReference type="EMBL" id="KV784353">
    <property type="protein sequence ID" value="OEU22890.1"/>
    <property type="molecule type" value="Genomic_DNA"/>
</dbReference>
<dbReference type="OrthoDB" id="66881at2759"/>
<dbReference type="Pfam" id="PF13738">
    <property type="entry name" value="Pyr_redox_3"/>
    <property type="match status" value="1"/>
</dbReference>
<feature type="region of interest" description="Disordered" evidence="2">
    <location>
        <begin position="45"/>
        <end position="90"/>
    </location>
</feature>
<keyword evidence="4" id="KW-1185">Reference proteome</keyword>
<dbReference type="PANTHER" id="PTHR43539:SF68">
    <property type="entry name" value="FLAVIN-BINDING MONOOXYGENASE-LIKE PROTEIN (AFU_ORTHOLOGUE AFUA_4G09220)"/>
    <property type="match status" value="1"/>
</dbReference>
<evidence type="ECO:0000256" key="1">
    <source>
        <dbReference type="ARBA" id="ARBA00023002"/>
    </source>
</evidence>
<reference evidence="3 4" key="1">
    <citation type="submission" date="2016-09" db="EMBL/GenBank/DDBJ databases">
        <title>Extensive genetic diversity and differential bi-allelic expression allows diatom success in the polar Southern Ocean.</title>
        <authorList>
            <consortium name="DOE Joint Genome Institute"/>
            <person name="Mock T."/>
            <person name="Otillar R.P."/>
            <person name="Strauss J."/>
            <person name="Dupont C."/>
            <person name="Frickenhaus S."/>
            <person name="Maumus F."/>
            <person name="Mcmullan M."/>
            <person name="Sanges R."/>
            <person name="Schmutz J."/>
            <person name="Toseland A."/>
            <person name="Valas R."/>
            <person name="Veluchamy A."/>
            <person name="Ward B.J."/>
            <person name="Allen A."/>
            <person name="Barry K."/>
            <person name="Falciatore A."/>
            <person name="Ferrante M."/>
            <person name="Fortunato A.E."/>
            <person name="Gloeckner G."/>
            <person name="Gruber A."/>
            <person name="Hipkin R."/>
            <person name="Janech M."/>
            <person name="Kroth P."/>
            <person name="Leese F."/>
            <person name="Lindquist E."/>
            <person name="Lyon B.R."/>
            <person name="Martin J."/>
            <person name="Mayer C."/>
            <person name="Parker M."/>
            <person name="Quesneville H."/>
            <person name="Raymond J."/>
            <person name="Uhlig C."/>
            <person name="Valentin K.U."/>
            <person name="Worden A.Z."/>
            <person name="Armbrust E.V."/>
            <person name="Bowler C."/>
            <person name="Green B."/>
            <person name="Moulton V."/>
            <person name="Van Oosterhout C."/>
            <person name="Grigoriev I."/>
        </authorList>
    </citation>
    <scope>NUCLEOTIDE SEQUENCE [LARGE SCALE GENOMIC DNA]</scope>
    <source>
        <strain evidence="3 4">CCMP1102</strain>
    </source>
</reference>
<dbReference type="SUPFAM" id="SSF51905">
    <property type="entry name" value="FAD/NAD(P)-binding domain"/>
    <property type="match status" value="2"/>
</dbReference>
<dbReference type="GO" id="GO:0004497">
    <property type="term" value="F:monooxygenase activity"/>
    <property type="evidence" value="ECO:0007669"/>
    <property type="project" value="TreeGrafter"/>
</dbReference>
<dbReference type="InterPro" id="IPR050982">
    <property type="entry name" value="Auxin_biosynth/cation_transpt"/>
</dbReference>
<accession>A0A1E7FXL8</accession>